<feature type="compositionally biased region" description="Basic and acidic residues" evidence="1">
    <location>
        <begin position="17"/>
        <end position="30"/>
    </location>
</feature>
<accession>A0A835GWR4</accession>
<proteinExistence type="predicted"/>
<evidence type="ECO:0000313" key="3">
    <source>
        <dbReference type="Proteomes" id="UP000631114"/>
    </source>
</evidence>
<dbReference type="Proteomes" id="UP000631114">
    <property type="component" value="Unassembled WGS sequence"/>
</dbReference>
<feature type="region of interest" description="Disordered" evidence="1">
    <location>
        <begin position="110"/>
        <end position="132"/>
    </location>
</feature>
<gene>
    <name evidence="2" type="ORF">IFM89_017655</name>
</gene>
<feature type="region of interest" description="Disordered" evidence="1">
    <location>
        <begin position="1"/>
        <end position="45"/>
    </location>
</feature>
<feature type="compositionally biased region" description="Low complexity" evidence="1">
    <location>
        <begin position="113"/>
        <end position="132"/>
    </location>
</feature>
<protein>
    <submittedName>
        <fullName evidence="2">Uncharacterized protein</fullName>
    </submittedName>
</protein>
<sequence>MDESWKMRLGSNLPRRKSTEETRTTLRPEDFNDVFGGPPKTILSRKKSVPDFSFSYQDVYQSPEYDFSSKNGQSVPVFGMQGGGGGRRKGVYKRNDHGFYNDIFGSDEDGRSSKGYSKSKSNSSSVLSSEDLSPLRNSTVEDVFFSSFSTKLRPINIPSQMSSSFISVPEQRSVQGNSDIPPWSQPPSIKSRFLEKDLINKNYKTSSPIKFFKSSSPNTISIEPISYQSIKASIDDIEIDSPSSVVSSLCNRNLDINSIFHGKALQEEEETMSSYIIEISREKSKGTMDESVVALDEAIAWAKEKFHKSLEVRSSDAMGGSQRQNVSPSATEPSAEREGRSIMHGHCNQQQDGDGRARFLLVNEKLRSWMTEERQQSEKM</sequence>
<dbReference type="EMBL" id="JADFTS010000009">
    <property type="protein sequence ID" value="KAF9588976.1"/>
    <property type="molecule type" value="Genomic_DNA"/>
</dbReference>
<evidence type="ECO:0000313" key="2">
    <source>
        <dbReference type="EMBL" id="KAF9588976.1"/>
    </source>
</evidence>
<keyword evidence="3" id="KW-1185">Reference proteome</keyword>
<dbReference type="AlphaFoldDB" id="A0A835GWR4"/>
<reference evidence="2 3" key="1">
    <citation type="submission" date="2020-10" db="EMBL/GenBank/DDBJ databases">
        <title>The Coptis chinensis genome and diversification of protoberbering-type alkaloids.</title>
        <authorList>
            <person name="Wang B."/>
            <person name="Shu S."/>
            <person name="Song C."/>
            <person name="Liu Y."/>
        </authorList>
    </citation>
    <scope>NUCLEOTIDE SEQUENCE [LARGE SCALE GENOMIC DNA]</scope>
    <source>
        <strain evidence="2">HL-2020</strain>
        <tissue evidence="2">Leaf</tissue>
    </source>
</reference>
<comment type="caution">
    <text evidence="2">The sequence shown here is derived from an EMBL/GenBank/DDBJ whole genome shotgun (WGS) entry which is preliminary data.</text>
</comment>
<name>A0A835GWR4_9MAGN</name>
<evidence type="ECO:0000256" key="1">
    <source>
        <dbReference type="SAM" id="MobiDB-lite"/>
    </source>
</evidence>
<organism evidence="2 3">
    <name type="scientific">Coptis chinensis</name>
    <dbReference type="NCBI Taxonomy" id="261450"/>
    <lineage>
        <taxon>Eukaryota</taxon>
        <taxon>Viridiplantae</taxon>
        <taxon>Streptophyta</taxon>
        <taxon>Embryophyta</taxon>
        <taxon>Tracheophyta</taxon>
        <taxon>Spermatophyta</taxon>
        <taxon>Magnoliopsida</taxon>
        <taxon>Ranunculales</taxon>
        <taxon>Ranunculaceae</taxon>
        <taxon>Coptidoideae</taxon>
        <taxon>Coptis</taxon>
    </lineage>
</organism>
<feature type="compositionally biased region" description="Polar residues" evidence="1">
    <location>
        <begin position="321"/>
        <end position="332"/>
    </location>
</feature>
<dbReference type="OrthoDB" id="1717591at2759"/>
<feature type="region of interest" description="Disordered" evidence="1">
    <location>
        <begin position="312"/>
        <end position="338"/>
    </location>
</feature>